<evidence type="ECO:0000259" key="5">
    <source>
        <dbReference type="PROSITE" id="PS51350"/>
    </source>
</evidence>
<dbReference type="GO" id="GO:0005737">
    <property type="term" value="C:cytoplasm"/>
    <property type="evidence" value="ECO:0007669"/>
    <property type="project" value="UniProtKB-SubCell"/>
</dbReference>
<organism evidence="6 7">
    <name type="scientific">Oceanibaculum indicum</name>
    <dbReference type="NCBI Taxonomy" id="526216"/>
    <lineage>
        <taxon>Bacteria</taxon>
        <taxon>Pseudomonadati</taxon>
        <taxon>Pseudomonadota</taxon>
        <taxon>Alphaproteobacteria</taxon>
        <taxon>Rhodospirillales</taxon>
        <taxon>Oceanibaculaceae</taxon>
        <taxon>Oceanibaculum</taxon>
    </lineage>
</organism>
<dbReference type="OrthoDB" id="9798965at2"/>
<keyword evidence="3" id="KW-0963">Cytoplasm</keyword>
<comment type="similarity">
    <text evidence="2">Belongs to the HPr family.</text>
</comment>
<dbReference type="CDD" id="cd00367">
    <property type="entry name" value="PTS-HPr_like"/>
    <property type="match status" value="1"/>
</dbReference>
<gene>
    <name evidence="6" type="ORF">BCL74_2905</name>
</gene>
<sequence length="93" mass="9561">MSADEALHRSVTIVNKRGLHARAAAKFVKLSETFDADIRVAKGGVEVSGLSIMGLMMLAAAPGCSIAITTSGPDAATAMAALEQLVADKFGEE</sequence>
<dbReference type="AlphaFoldDB" id="A0A420WBT9"/>
<dbReference type="PANTHER" id="PTHR33705">
    <property type="entry name" value="PHOSPHOCARRIER PROTEIN HPR"/>
    <property type="match status" value="1"/>
</dbReference>
<evidence type="ECO:0000313" key="7">
    <source>
        <dbReference type="Proteomes" id="UP000277424"/>
    </source>
</evidence>
<dbReference type="InterPro" id="IPR001020">
    <property type="entry name" value="PTS_HPr_His_P_site"/>
</dbReference>
<evidence type="ECO:0000313" key="6">
    <source>
        <dbReference type="EMBL" id="RKQ68425.1"/>
    </source>
</evidence>
<evidence type="ECO:0000256" key="4">
    <source>
        <dbReference type="ARBA" id="ARBA00022683"/>
    </source>
</evidence>
<dbReference type="NCBIfam" id="TIGR01003">
    <property type="entry name" value="PTS_HPr_family"/>
    <property type="match status" value="1"/>
</dbReference>
<comment type="subcellular location">
    <subcellularLocation>
        <location evidence="1">Cytoplasm</location>
    </subcellularLocation>
</comment>
<protein>
    <submittedName>
        <fullName evidence="6">Phosphocarrier protein</fullName>
    </submittedName>
</protein>
<dbReference type="InterPro" id="IPR000032">
    <property type="entry name" value="HPr-like"/>
</dbReference>
<dbReference type="PANTHER" id="PTHR33705:SF2">
    <property type="entry name" value="PHOSPHOCARRIER PROTEIN NPR"/>
    <property type="match status" value="1"/>
</dbReference>
<dbReference type="GO" id="GO:0009401">
    <property type="term" value="P:phosphoenolpyruvate-dependent sugar phosphotransferase system"/>
    <property type="evidence" value="ECO:0007669"/>
    <property type="project" value="UniProtKB-KW"/>
</dbReference>
<evidence type="ECO:0000256" key="2">
    <source>
        <dbReference type="ARBA" id="ARBA00010736"/>
    </source>
</evidence>
<reference evidence="6 7" key="1">
    <citation type="submission" date="2018-10" db="EMBL/GenBank/DDBJ databases">
        <title>Comparative analysis of microorganisms from saline springs in Andes Mountain Range, Colombia.</title>
        <authorList>
            <person name="Rubin E."/>
        </authorList>
    </citation>
    <scope>NUCLEOTIDE SEQUENCE [LARGE SCALE GENOMIC DNA]</scope>
    <source>
        <strain evidence="6 7">USBA 36</strain>
    </source>
</reference>
<dbReference type="RefSeq" id="WP_008946160.1">
    <property type="nucleotide sequence ID" value="NZ_RBIG01000003.1"/>
</dbReference>
<evidence type="ECO:0000256" key="3">
    <source>
        <dbReference type="ARBA" id="ARBA00022490"/>
    </source>
</evidence>
<proteinExistence type="inferred from homology"/>
<keyword evidence="4" id="KW-0598">Phosphotransferase system</keyword>
<name>A0A420WBT9_9PROT</name>
<feature type="domain" description="HPr" evidence="5">
    <location>
        <begin position="6"/>
        <end position="93"/>
    </location>
</feature>
<dbReference type="PRINTS" id="PR00107">
    <property type="entry name" value="PHOSPHOCPHPR"/>
</dbReference>
<dbReference type="Gene3D" id="3.30.1340.10">
    <property type="entry name" value="HPr-like"/>
    <property type="match status" value="1"/>
</dbReference>
<dbReference type="Proteomes" id="UP000277424">
    <property type="component" value="Unassembled WGS sequence"/>
</dbReference>
<dbReference type="SUPFAM" id="SSF55594">
    <property type="entry name" value="HPr-like"/>
    <property type="match status" value="1"/>
</dbReference>
<dbReference type="EMBL" id="RBIG01000003">
    <property type="protein sequence ID" value="RKQ68425.1"/>
    <property type="molecule type" value="Genomic_DNA"/>
</dbReference>
<dbReference type="PROSITE" id="PS00369">
    <property type="entry name" value="PTS_HPR_HIS"/>
    <property type="match status" value="1"/>
</dbReference>
<comment type="caution">
    <text evidence="6">The sequence shown here is derived from an EMBL/GenBank/DDBJ whole genome shotgun (WGS) entry which is preliminary data.</text>
</comment>
<accession>A0A420WBT9</accession>
<evidence type="ECO:0000256" key="1">
    <source>
        <dbReference type="ARBA" id="ARBA00004496"/>
    </source>
</evidence>
<dbReference type="InterPro" id="IPR050399">
    <property type="entry name" value="HPr"/>
</dbReference>
<dbReference type="PROSITE" id="PS51350">
    <property type="entry name" value="PTS_HPR_DOM"/>
    <property type="match status" value="1"/>
</dbReference>
<dbReference type="Pfam" id="PF00381">
    <property type="entry name" value="PTS-HPr"/>
    <property type="match status" value="1"/>
</dbReference>
<dbReference type="InterPro" id="IPR035895">
    <property type="entry name" value="HPr-like_sf"/>
</dbReference>